<evidence type="ECO:0008006" key="6">
    <source>
        <dbReference type="Google" id="ProtNLM"/>
    </source>
</evidence>
<evidence type="ECO:0000313" key="4">
    <source>
        <dbReference type="EMBL" id="PKI37381.1"/>
    </source>
</evidence>
<name>A0A2I0I089_PUNGR</name>
<accession>A0A2I0I089</accession>
<evidence type="ECO:0000256" key="1">
    <source>
        <dbReference type="ARBA" id="ARBA00009861"/>
    </source>
</evidence>
<dbReference type="Gene3D" id="3.30.559.10">
    <property type="entry name" value="Chloramphenicol acetyltransferase-like domain"/>
    <property type="match status" value="2"/>
</dbReference>
<comment type="similarity">
    <text evidence="1">Belongs to the plant acyltransferase family.</text>
</comment>
<dbReference type="EMBL" id="PGOL01004419">
    <property type="protein sequence ID" value="PKI37381.1"/>
    <property type="molecule type" value="Genomic_DNA"/>
</dbReference>
<keyword evidence="5" id="KW-1185">Reference proteome</keyword>
<gene>
    <name evidence="4" type="ORF">CRG98_042220</name>
</gene>
<dbReference type="STRING" id="22663.A0A2I0I089"/>
<dbReference type="Pfam" id="PF02458">
    <property type="entry name" value="Transferase"/>
    <property type="match status" value="2"/>
</dbReference>
<dbReference type="PANTHER" id="PTHR31623:SF110">
    <property type="entry name" value="VINORINE SYNTHASE-LIKE"/>
    <property type="match status" value="1"/>
</dbReference>
<evidence type="ECO:0000256" key="2">
    <source>
        <dbReference type="ARBA" id="ARBA00022679"/>
    </source>
</evidence>
<organism evidence="4 5">
    <name type="scientific">Punica granatum</name>
    <name type="common">Pomegranate</name>
    <dbReference type="NCBI Taxonomy" id="22663"/>
    <lineage>
        <taxon>Eukaryota</taxon>
        <taxon>Viridiplantae</taxon>
        <taxon>Streptophyta</taxon>
        <taxon>Embryophyta</taxon>
        <taxon>Tracheophyta</taxon>
        <taxon>Spermatophyta</taxon>
        <taxon>Magnoliopsida</taxon>
        <taxon>eudicotyledons</taxon>
        <taxon>Gunneridae</taxon>
        <taxon>Pentapetalae</taxon>
        <taxon>rosids</taxon>
        <taxon>malvids</taxon>
        <taxon>Myrtales</taxon>
        <taxon>Lythraceae</taxon>
        <taxon>Punica</taxon>
    </lineage>
</organism>
<comment type="caution">
    <text evidence="4">The sequence shown here is derived from an EMBL/GenBank/DDBJ whole genome shotgun (WGS) entry which is preliminary data.</text>
</comment>
<evidence type="ECO:0000313" key="5">
    <source>
        <dbReference type="Proteomes" id="UP000233551"/>
    </source>
</evidence>
<evidence type="ECO:0000256" key="3">
    <source>
        <dbReference type="ARBA" id="ARBA00023315"/>
    </source>
</evidence>
<sequence>MSLTQFLTDLDLVLFNKLVPSIEFGIGEFPEPTHAVNIQVNVFQCGGIVLGICNTHTLHDGTALEVFLKDWAAAARGSGGGGGSSGVAARDFMVAAELFPANDLWLSDSSKIMFNSMPSEPEERVQAKNPTRVGAVTGLLWKCAMAVLERKKNGLRRPSVFTHVVNIRKRMNPPLSSPLGNFLWLAAAHYKDTTKSHDGTEDVLPSLIGELRRAISKVDGEFLSGLRQDISLISSSLEKVLGVGLSEKGHGVDHFVCSSWCNFRFYDIDFGWGRHVWVSTAGLCEPMFFNLIFLVDTTSGNGIEAWVIMDEQEMALLQEDPELCAFANVNPSPLTISSKL</sequence>
<keyword evidence="2" id="KW-0808">Transferase</keyword>
<dbReference type="GO" id="GO:0016746">
    <property type="term" value="F:acyltransferase activity"/>
    <property type="evidence" value="ECO:0007669"/>
    <property type="project" value="UniProtKB-KW"/>
</dbReference>
<reference evidence="4 5" key="1">
    <citation type="submission" date="2017-11" db="EMBL/GenBank/DDBJ databases">
        <title>De-novo sequencing of pomegranate (Punica granatum L.) genome.</title>
        <authorList>
            <person name="Akparov Z."/>
            <person name="Amiraslanov A."/>
            <person name="Hajiyeva S."/>
            <person name="Abbasov M."/>
            <person name="Kaur K."/>
            <person name="Hamwieh A."/>
            <person name="Solovyev V."/>
            <person name="Salamov A."/>
            <person name="Braich B."/>
            <person name="Kosarev P."/>
            <person name="Mahmoud A."/>
            <person name="Hajiyev E."/>
            <person name="Babayeva S."/>
            <person name="Izzatullayeva V."/>
            <person name="Mammadov A."/>
            <person name="Mammadov A."/>
            <person name="Sharifova S."/>
            <person name="Ojaghi J."/>
            <person name="Eynullazada K."/>
            <person name="Bayramov B."/>
            <person name="Abdulazimova A."/>
            <person name="Shahmuradov I."/>
        </authorList>
    </citation>
    <scope>NUCLEOTIDE SEQUENCE [LARGE SCALE GENOMIC DNA]</scope>
    <source>
        <strain evidence="5">cv. AG2017</strain>
        <tissue evidence="4">Leaf</tissue>
    </source>
</reference>
<dbReference type="Proteomes" id="UP000233551">
    <property type="component" value="Unassembled WGS sequence"/>
</dbReference>
<dbReference type="PANTHER" id="PTHR31623">
    <property type="entry name" value="F21J9.9"/>
    <property type="match status" value="1"/>
</dbReference>
<protein>
    <recommendedName>
        <fullName evidence="6">Stemmadenine O-acetyltransferase-like</fullName>
    </recommendedName>
</protein>
<dbReference type="AlphaFoldDB" id="A0A2I0I089"/>
<dbReference type="InterPro" id="IPR023213">
    <property type="entry name" value="CAT-like_dom_sf"/>
</dbReference>
<keyword evidence="3" id="KW-0012">Acyltransferase</keyword>
<proteinExistence type="inferred from homology"/>